<evidence type="ECO:0000313" key="1">
    <source>
        <dbReference type="EMBL" id="KAL3394025.1"/>
    </source>
</evidence>
<comment type="caution">
    <text evidence="1">The sequence shown here is derived from an EMBL/GenBank/DDBJ whole genome shotgun (WGS) entry which is preliminary data.</text>
</comment>
<dbReference type="EMBL" id="JBJJXI010000094">
    <property type="protein sequence ID" value="KAL3394025.1"/>
    <property type="molecule type" value="Genomic_DNA"/>
</dbReference>
<gene>
    <name evidence="1" type="ORF">TKK_011695</name>
</gene>
<evidence type="ECO:0000313" key="2">
    <source>
        <dbReference type="Proteomes" id="UP001627154"/>
    </source>
</evidence>
<protein>
    <submittedName>
        <fullName evidence="1">Uncharacterized protein</fullName>
    </submittedName>
</protein>
<accession>A0ABD2WMC6</accession>
<sequence length="151" mass="17920">MRPHESVPQNFIKLGSGNKNPNNKISLEQAMYYTYGRFYAWRHTTMTHLRGRATAPVSRGKCRNNIAFWRALGKLPVSNLEAKLTAYEWYKTLISRYYLYICTSRSFSLSHSLFARLRDSLYRNKLRVENQNSKQNISRKRKFNFKTLKIQ</sequence>
<dbReference type="Proteomes" id="UP001627154">
    <property type="component" value="Unassembled WGS sequence"/>
</dbReference>
<dbReference type="AlphaFoldDB" id="A0ABD2WMC6"/>
<organism evidence="1 2">
    <name type="scientific">Trichogramma kaykai</name>
    <dbReference type="NCBI Taxonomy" id="54128"/>
    <lineage>
        <taxon>Eukaryota</taxon>
        <taxon>Metazoa</taxon>
        <taxon>Ecdysozoa</taxon>
        <taxon>Arthropoda</taxon>
        <taxon>Hexapoda</taxon>
        <taxon>Insecta</taxon>
        <taxon>Pterygota</taxon>
        <taxon>Neoptera</taxon>
        <taxon>Endopterygota</taxon>
        <taxon>Hymenoptera</taxon>
        <taxon>Apocrita</taxon>
        <taxon>Proctotrupomorpha</taxon>
        <taxon>Chalcidoidea</taxon>
        <taxon>Trichogrammatidae</taxon>
        <taxon>Trichogramma</taxon>
    </lineage>
</organism>
<reference evidence="1 2" key="1">
    <citation type="journal article" date="2024" name="bioRxiv">
        <title>A reference genome for Trichogramma kaykai: A tiny desert-dwelling parasitoid wasp with competing sex-ratio distorters.</title>
        <authorList>
            <person name="Culotta J."/>
            <person name="Lindsey A.R."/>
        </authorList>
    </citation>
    <scope>NUCLEOTIDE SEQUENCE [LARGE SCALE GENOMIC DNA]</scope>
    <source>
        <strain evidence="1 2">KSX58</strain>
    </source>
</reference>
<name>A0ABD2WMC6_9HYME</name>
<proteinExistence type="predicted"/>
<keyword evidence="2" id="KW-1185">Reference proteome</keyword>